<dbReference type="EMBL" id="JAQOWY010001138">
    <property type="protein sequence ID" value="KAK1837565.1"/>
    <property type="molecule type" value="Genomic_DNA"/>
</dbReference>
<evidence type="ECO:0000313" key="1">
    <source>
        <dbReference type="EMBL" id="KAK1837565.1"/>
    </source>
</evidence>
<name>A0AAD8ZZ05_9PEZI</name>
<gene>
    <name evidence="1" type="ORF">CCHR01_19812</name>
</gene>
<sequence>MAMACKGEASNYVAVGIASAGQCRSGRDVQLERSRRWLDDRQPTPRMIHDAWRGRSMRPRLQFKVGPGHCRVWLCQFEAYGIECLEQRIAEDAEDGKIGLEVDLCDCDCDCDDAKGGIVE</sequence>
<organism evidence="1 2">
    <name type="scientific">Colletotrichum chrysophilum</name>
    <dbReference type="NCBI Taxonomy" id="1836956"/>
    <lineage>
        <taxon>Eukaryota</taxon>
        <taxon>Fungi</taxon>
        <taxon>Dikarya</taxon>
        <taxon>Ascomycota</taxon>
        <taxon>Pezizomycotina</taxon>
        <taxon>Sordariomycetes</taxon>
        <taxon>Hypocreomycetidae</taxon>
        <taxon>Glomerellales</taxon>
        <taxon>Glomerellaceae</taxon>
        <taxon>Colletotrichum</taxon>
        <taxon>Colletotrichum gloeosporioides species complex</taxon>
    </lineage>
</organism>
<accession>A0AAD8ZZ05</accession>
<dbReference type="AlphaFoldDB" id="A0AAD8ZZ05"/>
<dbReference type="Proteomes" id="UP001243330">
    <property type="component" value="Unassembled WGS sequence"/>
</dbReference>
<comment type="caution">
    <text evidence="1">The sequence shown here is derived from an EMBL/GenBank/DDBJ whole genome shotgun (WGS) entry which is preliminary data.</text>
</comment>
<evidence type="ECO:0000313" key="2">
    <source>
        <dbReference type="Proteomes" id="UP001243330"/>
    </source>
</evidence>
<keyword evidence="2" id="KW-1185">Reference proteome</keyword>
<proteinExistence type="predicted"/>
<protein>
    <submittedName>
        <fullName evidence="1">Uncharacterized protein</fullName>
    </submittedName>
</protein>
<reference evidence="1" key="1">
    <citation type="submission" date="2023-01" db="EMBL/GenBank/DDBJ databases">
        <title>Colletotrichum chrysophilum M932 genome sequence.</title>
        <authorList>
            <person name="Baroncelli R."/>
        </authorList>
    </citation>
    <scope>NUCLEOTIDE SEQUENCE</scope>
    <source>
        <strain evidence="1">M932</strain>
    </source>
</reference>